<dbReference type="EMBL" id="CP003060">
    <property type="protein sequence ID" value="AEP29415.1"/>
    <property type="molecule type" value="Genomic_DNA"/>
</dbReference>
<dbReference type="KEGG" id="gni:GNIT_1291"/>
<dbReference type="InterPro" id="IPR058511">
    <property type="entry name" value="DUF8198"/>
</dbReference>
<evidence type="ECO:0000259" key="1">
    <source>
        <dbReference type="Pfam" id="PF26621"/>
    </source>
</evidence>
<keyword evidence="3" id="KW-1185">Reference proteome</keyword>
<evidence type="ECO:0000313" key="2">
    <source>
        <dbReference type="EMBL" id="AEP29415.1"/>
    </source>
</evidence>
<dbReference type="OrthoDB" id="7957365at2"/>
<proteinExistence type="predicted"/>
<dbReference type="AlphaFoldDB" id="G4QL25"/>
<dbReference type="InterPro" id="IPR058063">
    <property type="entry name" value="FFLEE_fam"/>
</dbReference>
<sequence>MSNMLEKIIRDLQEAEQLHLLVEQQNLTQAIRELQAWQTKRLLVTHADLWDSKRFKPAMQFFIDEIYGPKDFAQRDMELARVVPKMAKVLPEKGLKSLQAALRLNCLSLELDIALVQKLDGKAVNRRNYFDCYRWSDNQSKREEQIQLLEDLGLDLAQVVKITGVSTMLMLSRKPAKVAGVESLHHFLEKGFKSFKKLGEVHAFIDPIISRERALMHSLFSASGPAENPLPEID</sequence>
<organism evidence="2 3">
    <name type="scientific">Glaciecola nitratireducens (strain JCM 12485 / KCTC 12276 / FR1064)</name>
    <dbReference type="NCBI Taxonomy" id="1085623"/>
    <lineage>
        <taxon>Bacteria</taxon>
        <taxon>Pseudomonadati</taxon>
        <taxon>Pseudomonadota</taxon>
        <taxon>Gammaproteobacteria</taxon>
        <taxon>Alteromonadales</taxon>
        <taxon>Alteromonadaceae</taxon>
        <taxon>Brumicola</taxon>
    </lineage>
</organism>
<dbReference type="Proteomes" id="UP000009282">
    <property type="component" value="Chromosome"/>
</dbReference>
<dbReference type="HOGENOM" id="CLU_087830_0_0_6"/>
<dbReference type="NCBIfam" id="NF047641">
    <property type="entry name" value="FFLEE_fam"/>
    <property type="match status" value="1"/>
</dbReference>
<reference evidence="2 3" key="1">
    <citation type="journal article" date="2011" name="J. Bacteriol.">
        <title>Complete genome sequence of seawater bacterium Glaciecola nitratireducens FR1064T.</title>
        <authorList>
            <person name="Bian F."/>
            <person name="Qin Q.L."/>
            <person name="Xie B.B."/>
            <person name="Shu Y.L."/>
            <person name="Zhang X.Y."/>
            <person name="Yu Y."/>
            <person name="Chen B."/>
            <person name="Chen X.L."/>
            <person name="Zhou B.C."/>
            <person name="Zhang Y.Z."/>
        </authorList>
    </citation>
    <scope>NUCLEOTIDE SEQUENCE [LARGE SCALE GENOMIC DNA]</scope>
    <source>
        <strain evidence="3">JCM 12485 / KCTC 12276 / FR1064</strain>
    </source>
</reference>
<protein>
    <recommendedName>
        <fullName evidence="1">DUF8198 domain-containing protein</fullName>
    </recommendedName>
</protein>
<name>G4QL25_GLANF</name>
<dbReference type="RefSeq" id="WP_014108289.1">
    <property type="nucleotide sequence ID" value="NC_016041.1"/>
</dbReference>
<evidence type="ECO:0000313" key="3">
    <source>
        <dbReference type="Proteomes" id="UP000009282"/>
    </source>
</evidence>
<dbReference type="STRING" id="1085623.GNIT_1291"/>
<feature type="domain" description="DUF8198" evidence="1">
    <location>
        <begin position="23"/>
        <end position="222"/>
    </location>
</feature>
<dbReference type="eggNOG" id="ENOG5031R3M">
    <property type="taxonomic scope" value="Bacteria"/>
</dbReference>
<accession>G4QL25</accession>
<gene>
    <name evidence="2" type="ordered locus">GNIT_1291</name>
</gene>
<dbReference type="Pfam" id="PF26621">
    <property type="entry name" value="DUF8198"/>
    <property type="match status" value="1"/>
</dbReference>